<comment type="caution">
    <text evidence="1">The sequence shown here is derived from an EMBL/GenBank/DDBJ whole genome shotgun (WGS) entry which is preliminary data.</text>
</comment>
<evidence type="ECO:0000313" key="1">
    <source>
        <dbReference type="EMBL" id="KAI6092567.1"/>
    </source>
</evidence>
<organism evidence="1 2">
    <name type="scientific">Hypoxylon rubiginosum</name>
    <dbReference type="NCBI Taxonomy" id="110542"/>
    <lineage>
        <taxon>Eukaryota</taxon>
        <taxon>Fungi</taxon>
        <taxon>Dikarya</taxon>
        <taxon>Ascomycota</taxon>
        <taxon>Pezizomycotina</taxon>
        <taxon>Sordariomycetes</taxon>
        <taxon>Xylariomycetidae</taxon>
        <taxon>Xylariales</taxon>
        <taxon>Hypoxylaceae</taxon>
        <taxon>Hypoxylon</taxon>
    </lineage>
</organism>
<protein>
    <submittedName>
        <fullName evidence="1">NAD(P)-binding protein</fullName>
    </submittedName>
</protein>
<keyword evidence="2" id="KW-1185">Reference proteome</keyword>
<name>A0ACC0DIA1_9PEZI</name>
<reference evidence="1 2" key="1">
    <citation type="journal article" date="2022" name="New Phytol.">
        <title>Ecological generalism drives hyperdiversity of secondary metabolite gene clusters in xylarialean endophytes.</title>
        <authorList>
            <person name="Franco M.E.E."/>
            <person name="Wisecaver J.H."/>
            <person name="Arnold A.E."/>
            <person name="Ju Y.M."/>
            <person name="Slot J.C."/>
            <person name="Ahrendt S."/>
            <person name="Moore L.P."/>
            <person name="Eastman K.E."/>
            <person name="Scott K."/>
            <person name="Konkel Z."/>
            <person name="Mondo S.J."/>
            <person name="Kuo A."/>
            <person name="Hayes R.D."/>
            <person name="Haridas S."/>
            <person name="Andreopoulos B."/>
            <person name="Riley R."/>
            <person name="LaButti K."/>
            <person name="Pangilinan J."/>
            <person name="Lipzen A."/>
            <person name="Amirebrahimi M."/>
            <person name="Yan J."/>
            <person name="Adam C."/>
            <person name="Keymanesh K."/>
            <person name="Ng V."/>
            <person name="Louie K."/>
            <person name="Northen T."/>
            <person name="Drula E."/>
            <person name="Henrissat B."/>
            <person name="Hsieh H.M."/>
            <person name="Youens-Clark K."/>
            <person name="Lutzoni F."/>
            <person name="Miadlikowska J."/>
            <person name="Eastwood D.C."/>
            <person name="Hamelin R.C."/>
            <person name="Grigoriev I.V."/>
            <person name="U'Ren J.M."/>
        </authorList>
    </citation>
    <scope>NUCLEOTIDE SEQUENCE [LARGE SCALE GENOMIC DNA]</scope>
    <source>
        <strain evidence="1 2">ER1909</strain>
    </source>
</reference>
<evidence type="ECO:0000313" key="2">
    <source>
        <dbReference type="Proteomes" id="UP001497680"/>
    </source>
</evidence>
<dbReference type="Proteomes" id="UP001497680">
    <property type="component" value="Unassembled WGS sequence"/>
</dbReference>
<sequence length="312" mass="33751">MASISRKVAFIGATGNLGSHLLRALTGAGHAVTVIQRKESTTPTPLGVKTEKVNLTNFDDLVSVFKGHEVYLNATPFPSLATEKVIIDAAVAASVKRIVPSEFSTNMDTPLSRKLPHVKGKTEIREYLESHIAKTSASWTSINNGPFFEMCLKYGALGPNMAQKTAVFHDGGDKYIGASTLPDIAAALVKILDPAHFEETANQAVYLYSAAVSERSLTDLVSKVTGIDFGTVEDGRITNLSVDQIISEAEKKLAAGDKSGMQAFYFKMMYGDGYGGTDFKKFSWNERLGLRVMSEKDIEALIADTARELGVM</sequence>
<proteinExistence type="predicted"/>
<gene>
    <name evidence="1" type="ORF">F4821DRAFT_224378</name>
</gene>
<accession>A0ACC0DIA1</accession>
<dbReference type="EMBL" id="MU394283">
    <property type="protein sequence ID" value="KAI6092567.1"/>
    <property type="molecule type" value="Genomic_DNA"/>
</dbReference>